<feature type="compositionally biased region" description="Pro residues" evidence="1">
    <location>
        <begin position="33"/>
        <end position="45"/>
    </location>
</feature>
<dbReference type="OrthoDB" id="1935530at2759"/>
<protein>
    <submittedName>
        <fullName evidence="2">Uncharacterized protein</fullName>
    </submittedName>
</protein>
<name>A0A9N7RE38_STRHE</name>
<sequence length="629" mass="72275">MSDQLPSPMPTHDSDVVREDSPALNPETLSPTPTDPPPPPPPPENFDPSSHPRPDEEANCPDDEEEVDDDDGGDVHVDPPITAAATSPSGGPITRREVATLTANLNPVPFIPNKILDFAKHEKLLKKLGLWDFVHIDLDRNIRVDMIAQLVATYEPPAGYVDGFRITVSRADLARAFKLSEKKKGNADDEPLSDASVGFVSELVSDWMLLHEDTWIMPKEVKEWFELITNGHPEKVDWASLFWFMVEKELKQGCELKDCHYASHLQHLIKFQRKDLFWNKQLECEHATEDLDEMHERDDIDLNMVGEEINNLGAKMELSLGKEGEKEEGVKEEEREDEQGQWLLNGKNEFGEYLMRCDAENSEAFGSFAEQIEEEEEEDENDDENKFGLFSCHNDSLAGDGFSGNLLPTIEENQMAFNSQVHLRGQSSVDMSVDDMPTFFTNRGKRLLEQHDETHLMHHHERNKKLRISNFGTCMEQIQNVADRARMLYEEKARVLDQTSTNQQIMLSKLQKRDSVIEHLHQIRYEEAQKKDREIYRLERELYVMGSVLEGYRKALKETQRAFVEYRKEEFKMNCFIFEEKMNGIVEDWDGQFSIFSDKVSSLEKKLTGLEADAKELIGLRRNSKNDAN</sequence>
<keyword evidence="3" id="KW-1185">Reference proteome</keyword>
<organism evidence="2 3">
    <name type="scientific">Striga hermonthica</name>
    <name type="common">Purple witchweed</name>
    <name type="synonym">Buchnera hermonthica</name>
    <dbReference type="NCBI Taxonomy" id="68872"/>
    <lineage>
        <taxon>Eukaryota</taxon>
        <taxon>Viridiplantae</taxon>
        <taxon>Streptophyta</taxon>
        <taxon>Embryophyta</taxon>
        <taxon>Tracheophyta</taxon>
        <taxon>Spermatophyta</taxon>
        <taxon>Magnoliopsida</taxon>
        <taxon>eudicotyledons</taxon>
        <taxon>Gunneridae</taxon>
        <taxon>Pentapetalae</taxon>
        <taxon>asterids</taxon>
        <taxon>lamiids</taxon>
        <taxon>Lamiales</taxon>
        <taxon>Orobanchaceae</taxon>
        <taxon>Buchnereae</taxon>
        <taxon>Striga</taxon>
    </lineage>
</organism>
<dbReference type="Proteomes" id="UP001153555">
    <property type="component" value="Unassembled WGS sequence"/>
</dbReference>
<proteinExistence type="predicted"/>
<dbReference type="PANTHER" id="PTHR35120:SF2">
    <property type="entry name" value="AMINOTRANSFERASE-LIKE PLANT MOBILE DOMAIN-CONTAINING PROTEIN"/>
    <property type="match status" value="1"/>
</dbReference>
<evidence type="ECO:0000313" key="2">
    <source>
        <dbReference type="EMBL" id="CAA0827571.1"/>
    </source>
</evidence>
<gene>
    <name evidence="2" type="ORF">SHERM_23266</name>
</gene>
<dbReference type="PANTHER" id="PTHR35120">
    <property type="entry name" value="HISTONE ACETYLTRANSFERASE KAT6B-LIKE"/>
    <property type="match status" value="1"/>
</dbReference>
<comment type="caution">
    <text evidence="2">The sequence shown here is derived from an EMBL/GenBank/DDBJ whole genome shotgun (WGS) entry which is preliminary data.</text>
</comment>
<dbReference type="AlphaFoldDB" id="A0A9N7RE38"/>
<feature type="compositionally biased region" description="Basic and acidic residues" evidence="1">
    <location>
        <begin position="12"/>
        <end position="21"/>
    </location>
</feature>
<feature type="compositionally biased region" description="Basic and acidic residues" evidence="1">
    <location>
        <begin position="320"/>
        <end position="333"/>
    </location>
</feature>
<evidence type="ECO:0000256" key="1">
    <source>
        <dbReference type="SAM" id="MobiDB-lite"/>
    </source>
</evidence>
<feature type="region of interest" description="Disordered" evidence="1">
    <location>
        <begin position="1"/>
        <end position="93"/>
    </location>
</feature>
<evidence type="ECO:0000313" key="3">
    <source>
        <dbReference type="Proteomes" id="UP001153555"/>
    </source>
</evidence>
<accession>A0A9N7RE38</accession>
<dbReference type="EMBL" id="CACSLK010027752">
    <property type="protein sequence ID" value="CAA0827571.1"/>
    <property type="molecule type" value="Genomic_DNA"/>
</dbReference>
<feature type="compositionally biased region" description="Acidic residues" evidence="1">
    <location>
        <begin position="57"/>
        <end position="72"/>
    </location>
</feature>
<feature type="region of interest" description="Disordered" evidence="1">
    <location>
        <begin position="320"/>
        <end position="339"/>
    </location>
</feature>
<reference evidence="2" key="1">
    <citation type="submission" date="2019-12" db="EMBL/GenBank/DDBJ databases">
        <authorList>
            <person name="Scholes J."/>
        </authorList>
    </citation>
    <scope>NUCLEOTIDE SEQUENCE</scope>
</reference>